<dbReference type="Proteomes" id="UP000289886">
    <property type="component" value="Unassembled WGS sequence"/>
</dbReference>
<dbReference type="InterPro" id="IPR015943">
    <property type="entry name" value="WD40/YVTN_repeat-like_dom_sf"/>
</dbReference>
<dbReference type="InterPro" id="IPR039477">
    <property type="entry name" value="ILEI/PANDER_dom"/>
</dbReference>
<gene>
    <name evidence="12" type="ORF">EOD39_8488</name>
</gene>
<dbReference type="GO" id="GO:0030246">
    <property type="term" value="F:carbohydrate binding"/>
    <property type="evidence" value="ECO:0007669"/>
    <property type="project" value="UniProtKB-UniRule"/>
</dbReference>
<evidence type="ECO:0000256" key="8">
    <source>
        <dbReference type="ARBA" id="ARBA00023180"/>
    </source>
</evidence>
<dbReference type="GO" id="GO:0005829">
    <property type="term" value="C:cytosol"/>
    <property type="evidence" value="ECO:0007669"/>
    <property type="project" value="GOC"/>
</dbReference>
<feature type="domain" description="VPS10" evidence="11">
    <location>
        <begin position="12"/>
        <end position="596"/>
    </location>
</feature>
<evidence type="ECO:0000256" key="3">
    <source>
        <dbReference type="ARBA" id="ARBA00022729"/>
    </source>
</evidence>
<dbReference type="Gene3D" id="2.130.10.10">
    <property type="entry name" value="YVTN repeat-like/Quinoprotein amine dehydrogenase"/>
    <property type="match status" value="2"/>
</dbReference>
<accession>A0A662YYD2</accession>
<evidence type="ECO:0000256" key="10">
    <source>
        <dbReference type="SAM" id="Phobius"/>
    </source>
</evidence>
<evidence type="ECO:0000313" key="12">
    <source>
        <dbReference type="EMBL" id="RXN00854.1"/>
    </source>
</evidence>
<evidence type="ECO:0000256" key="4">
    <source>
        <dbReference type="ARBA" id="ARBA00022734"/>
    </source>
</evidence>
<dbReference type="GO" id="GO:0006897">
    <property type="term" value="P:endocytosis"/>
    <property type="evidence" value="ECO:0007669"/>
    <property type="project" value="TreeGrafter"/>
</dbReference>
<evidence type="ECO:0000256" key="2">
    <source>
        <dbReference type="ARBA" id="ARBA00022692"/>
    </source>
</evidence>
<dbReference type="InterPro" id="IPR050310">
    <property type="entry name" value="VPS10-sortilin"/>
</dbReference>
<dbReference type="Pfam" id="PF15902">
    <property type="entry name" value="Sortilin-Vps10"/>
    <property type="match status" value="2"/>
</dbReference>
<dbReference type="FunFam" id="2.10.70.80:FF:000001">
    <property type="entry name" value="Sortilin-related VPS10 domain-containing receptor 1"/>
    <property type="match status" value="1"/>
</dbReference>
<sequence>IILVLTIFNVPVTWFFDQGSSRLYRSEDSGKTFEDISNVIKNTYIRKEFGINVGPSNSQRVILTADVALTREQGGRIFTSLDSGKSFDFVDLPFHPGQPIVYHSSNPDYLLVSSIDNILRLSVDFGKHWTKIHENVQAFSCGPGITIFFSTHPNDTLDADQRGELLLKRTEDLGRTFSTVSNNMFSFGYIGRFLITSIVKKQFYSVLEADDDMIFMHVDEPGDTDFGMVYTSDDRGVLYSKSLERHLFAASGKSDFTNVTSLRGVYLTNVLDQDGSIRSVITYNRGGEWNPLNKPADVKCASDSKRCSLHIHGEYSISNQLAPMLPLSDPSAVGLIIAHGSVGDSITAVKSDVYISDDGGYSWMKTLEGPHHYTLLDSGGLIVAVEYYTDIPIKTVKFSTDEGQCWQLYNFTDKPIIFAGLASEPGTKTMNISIWGYMPEAGYKATWVSVTIDFEQLLTRDCEDDDYVNWLAHSTDEGDIANDGCVLGYKETFRRLKKKSVCINGRDYIVEKEQNPCLCTKLDYMCDYGYYRQENSSECVEQPDFKDRQLEFCLLGNEELLMTTGYRKIPGDKCAGGFTPKRTEEQVNKRCGTAEQIQTSKSKEITIVLAVSAVIMMIALVTGIQNPFTGATKKQAERMRVAGFVKLSVVVVGFVLALYVVSQVFEFKMDASLGNIFATKPPRYKCGLSKPCPEKHFAFKMASGAASVVGPKMCLEDHVLMSGVKNNVGRGLNLALVNGRTGELMDTKFYDMWGGDVKPLIEFLKTIQDGTVVLIATFDDGATKLNDEARKLLGELGSTSIATLGFRDNWIFVGGKGIKTKSPFEQHIKNNKDTNKYEGWPEVLEMEGCIPEKSD</sequence>
<feature type="non-terminal residue" evidence="12">
    <location>
        <position position="1"/>
    </location>
</feature>
<proteinExistence type="predicted"/>
<keyword evidence="4 9" id="KW-0430">Lectin</keyword>
<keyword evidence="3" id="KW-0732">Signal</keyword>
<evidence type="ECO:0000256" key="5">
    <source>
        <dbReference type="ARBA" id="ARBA00022737"/>
    </source>
</evidence>
<keyword evidence="13" id="KW-1185">Reference proteome</keyword>
<dbReference type="CDD" id="cd15482">
    <property type="entry name" value="Sialidase_non-viral"/>
    <property type="match status" value="1"/>
</dbReference>
<dbReference type="Pfam" id="PF15711">
    <property type="entry name" value="ILEI"/>
    <property type="match status" value="1"/>
</dbReference>
<dbReference type="GO" id="GO:0006895">
    <property type="term" value="P:Golgi to endosome transport"/>
    <property type="evidence" value="ECO:0007669"/>
    <property type="project" value="TreeGrafter"/>
</dbReference>
<dbReference type="EMBL" id="SCEB01000120">
    <property type="protein sequence ID" value="RXN00854.1"/>
    <property type="molecule type" value="Genomic_DNA"/>
</dbReference>
<dbReference type="PANTHER" id="PTHR12106">
    <property type="entry name" value="SORTILIN RELATED"/>
    <property type="match status" value="1"/>
</dbReference>
<evidence type="ECO:0000256" key="1">
    <source>
        <dbReference type="ARBA" id="ARBA00004370"/>
    </source>
</evidence>
<keyword evidence="5" id="KW-0677">Repeat</keyword>
<dbReference type="InterPro" id="IPR039475">
    <property type="entry name" value="ILEI_FAM3C"/>
</dbReference>
<evidence type="ECO:0000256" key="6">
    <source>
        <dbReference type="ARBA" id="ARBA00022989"/>
    </source>
</evidence>
<keyword evidence="2 10" id="KW-0812">Transmembrane</keyword>
<dbReference type="Gene3D" id="2.10.70.80">
    <property type="match status" value="1"/>
</dbReference>
<dbReference type="SUPFAM" id="SSF110296">
    <property type="entry name" value="Oligoxyloglucan reducing end-specific cellobiohydrolase"/>
    <property type="match status" value="1"/>
</dbReference>
<keyword evidence="7 10" id="KW-0472">Membrane</keyword>
<feature type="transmembrane region" description="Helical" evidence="10">
    <location>
        <begin position="644"/>
        <end position="665"/>
    </location>
</feature>
<dbReference type="SMART" id="SM00602">
    <property type="entry name" value="VPS10"/>
    <property type="match status" value="1"/>
</dbReference>
<dbReference type="CDD" id="cd13940">
    <property type="entry name" value="ILEI_FAM3C"/>
    <property type="match status" value="1"/>
</dbReference>
<dbReference type="InterPro" id="IPR006581">
    <property type="entry name" value="VPS10"/>
</dbReference>
<evidence type="ECO:0000256" key="7">
    <source>
        <dbReference type="ARBA" id="ARBA00023136"/>
    </source>
</evidence>
<dbReference type="PANTHER" id="PTHR12106:SF46">
    <property type="entry name" value="SORTILIN ISOFORM X1"/>
    <property type="match status" value="1"/>
</dbReference>
<dbReference type="GO" id="GO:0005794">
    <property type="term" value="C:Golgi apparatus"/>
    <property type="evidence" value="ECO:0007669"/>
    <property type="project" value="TreeGrafter"/>
</dbReference>
<name>A0A662YYD2_ACIRT</name>
<dbReference type="AlphaFoldDB" id="A0A662YYD2"/>
<evidence type="ECO:0000313" key="13">
    <source>
        <dbReference type="Proteomes" id="UP000289886"/>
    </source>
</evidence>
<comment type="caution">
    <text evidence="12">The sequence shown here is derived from an EMBL/GenBank/DDBJ whole genome shotgun (WGS) entry which is preliminary data.</text>
</comment>
<dbReference type="InterPro" id="IPR031777">
    <property type="entry name" value="Sortilin_C"/>
</dbReference>
<evidence type="ECO:0000256" key="9">
    <source>
        <dbReference type="PROSITE-ProRule" id="PRU01375"/>
    </source>
</evidence>
<dbReference type="GO" id="GO:0016020">
    <property type="term" value="C:membrane"/>
    <property type="evidence" value="ECO:0007669"/>
    <property type="project" value="UniProtKB-SubCell"/>
</dbReference>
<feature type="transmembrane region" description="Helical" evidence="10">
    <location>
        <begin position="605"/>
        <end position="624"/>
    </location>
</feature>
<dbReference type="Pfam" id="PF15901">
    <property type="entry name" value="Sortilin_C"/>
    <property type="match status" value="1"/>
</dbReference>
<keyword evidence="6 10" id="KW-1133">Transmembrane helix</keyword>
<dbReference type="PROSITE" id="PS52031">
    <property type="entry name" value="GG_LECTIN"/>
    <property type="match status" value="1"/>
</dbReference>
<dbReference type="InterPro" id="IPR031778">
    <property type="entry name" value="Sortilin_N"/>
</dbReference>
<protein>
    <submittedName>
        <fullName evidence="12">Sortilin</fullName>
    </submittedName>
</protein>
<dbReference type="GO" id="GO:0016050">
    <property type="term" value="P:vesicle organization"/>
    <property type="evidence" value="ECO:0007669"/>
    <property type="project" value="TreeGrafter"/>
</dbReference>
<dbReference type="Gene3D" id="3.30.60.270">
    <property type="match status" value="1"/>
</dbReference>
<comment type="subcellular location">
    <subcellularLocation>
        <location evidence="1">Membrane</location>
    </subcellularLocation>
</comment>
<organism evidence="12 13">
    <name type="scientific">Acipenser ruthenus</name>
    <name type="common">Sterlet sturgeon</name>
    <dbReference type="NCBI Taxonomy" id="7906"/>
    <lineage>
        <taxon>Eukaryota</taxon>
        <taxon>Metazoa</taxon>
        <taxon>Chordata</taxon>
        <taxon>Craniata</taxon>
        <taxon>Vertebrata</taxon>
        <taxon>Euteleostomi</taxon>
        <taxon>Actinopterygii</taxon>
        <taxon>Chondrostei</taxon>
        <taxon>Acipenseriformes</taxon>
        <taxon>Acipenseridae</taxon>
        <taxon>Acipenser</taxon>
    </lineage>
</organism>
<keyword evidence="8" id="KW-0325">Glycoprotein</keyword>
<reference evidence="12 13" key="1">
    <citation type="submission" date="2019-01" db="EMBL/GenBank/DDBJ databases">
        <title>Draft Genome and Complete Hox-Cluster Characterization of the Sterlet Sturgeon (Acipenser ruthenus).</title>
        <authorList>
            <person name="Wei Q."/>
        </authorList>
    </citation>
    <scope>NUCLEOTIDE SEQUENCE [LARGE SCALE GENOMIC DNA]</scope>
    <source>
        <strain evidence="12">WHYD16114868_AA</strain>
        <tissue evidence="12">Blood</tissue>
    </source>
</reference>
<evidence type="ECO:0000259" key="11">
    <source>
        <dbReference type="SMART" id="SM00602"/>
    </source>
</evidence>